<proteinExistence type="predicted"/>
<dbReference type="Proteomes" id="UP000239485">
    <property type="component" value="Unassembled WGS sequence"/>
</dbReference>
<keyword evidence="2" id="KW-1185">Reference proteome</keyword>
<name>A0A2S6IVL4_9ACTN</name>
<dbReference type="AlphaFoldDB" id="A0A2S6IVL4"/>
<gene>
    <name evidence="1" type="ORF">CLV92_10183</name>
</gene>
<reference evidence="1 2" key="1">
    <citation type="submission" date="2018-02" db="EMBL/GenBank/DDBJ databases">
        <title>Genomic Encyclopedia of Archaeal and Bacterial Type Strains, Phase II (KMG-II): from individual species to whole genera.</title>
        <authorList>
            <person name="Goeker M."/>
        </authorList>
    </citation>
    <scope>NUCLEOTIDE SEQUENCE [LARGE SCALE GENOMIC DNA]</scope>
    <source>
        <strain evidence="1 2">DSM 22857</strain>
    </source>
</reference>
<evidence type="ECO:0000313" key="1">
    <source>
        <dbReference type="EMBL" id="PPK98388.1"/>
    </source>
</evidence>
<organism evidence="1 2">
    <name type="scientific">Kineococcus xinjiangensis</name>
    <dbReference type="NCBI Taxonomy" id="512762"/>
    <lineage>
        <taxon>Bacteria</taxon>
        <taxon>Bacillati</taxon>
        <taxon>Actinomycetota</taxon>
        <taxon>Actinomycetes</taxon>
        <taxon>Kineosporiales</taxon>
        <taxon>Kineosporiaceae</taxon>
        <taxon>Kineococcus</taxon>
    </lineage>
</organism>
<accession>A0A2S6IVL4</accession>
<evidence type="ECO:0000313" key="2">
    <source>
        <dbReference type="Proteomes" id="UP000239485"/>
    </source>
</evidence>
<protein>
    <submittedName>
        <fullName evidence="1">Uncharacterized protein</fullName>
    </submittedName>
</protein>
<sequence length="132" mass="13211">MARPGRGGSGPAGEGLVGTAYLTEHGAGVLVATHRLGTGSTAVDLCDWLTAADPGSEAPGGTCTQTGVPGGVLATVDAPADGGTGAAFAASRHIVRVTSHVMDTPTAERVADRRPVDVTVLGDLAQDPRLRW</sequence>
<dbReference type="EMBL" id="PTJD01000001">
    <property type="protein sequence ID" value="PPK98388.1"/>
    <property type="molecule type" value="Genomic_DNA"/>
</dbReference>
<comment type="caution">
    <text evidence="1">The sequence shown here is derived from an EMBL/GenBank/DDBJ whole genome shotgun (WGS) entry which is preliminary data.</text>
</comment>